<proteinExistence type="predicted"/>
<gene>
    <name evidence="1" type="ORF">SI8410_10014976</name>
</gene>
<dbReference type="InterPro" id="IPR016972">
    <property type="entry name" value="UCP031279"/>
</dbReference>
<evidence type="ECO:0000313" key="2">
    <source>
        <dbReference type="Proteomes" id="UP000663760"/>
    </source>
</evidence>
<reference evidence="1" key="1">
    <citation type="submission" date="2020-02" db="EMBL/GenBank/DDBJ databases">
        <authorList>
            <person name="Scholz U."/>
            <person name="Mascher M."/>
            <person name="Fiebig A."/>
        </authorList>
    </citation>
    <scope>NUCLEOTIDE SEQUENCE</scope>
</reference>
<keyword evidence="2" id="KW-1185">Reference proteome</keyword>
<accession>A0A7I8L4J6</accession>
<dbReference type="PIRSF" id="PIRSF031279">
    <property type="entry name" value="UCP031279"/>
    <property type="match status" value="1"/>
</dbReference>
<protein>
    <submittedName>
        <fullName evidence="1">Uncharacterized protein</fullName>
    </submittedName>
</protein>
<dbReference type="OrthoDB" id="694638at2759"/>
<dbReference type="PANTHER" id="PTHR33526:SF4">
    <property type="entry name" value="OS07G0123800 PROTEIN"/>
    <property type="match status" value="1"/>
</dbReference>
<dbReference type="Proteomes" id="UP000663760">
    <property type="component" value="Chromosome 10"/>
</dbReference>
<dbReference type="EMBL" id="LR746273">
    <property type="protein sequence ID" value="CAA7404298.1"/>
    <property type="molecule type" value="Genomic_DNA"/>
</dbReference>
<evidence type="ECO:0000313" key="1">
    <source>
        <dbReference type="EMBL" id="CAA7404298.1"/>
    </source>
</evidence>
<dbReference type="AlphaFoldDB" id="A0A7I8L4J6"/>
<dbReference type="PANTHER" id="PTHR33526">
    <property type="entry name" value="OS07G0123800 PROTEIN"/>
    <property type="match status" value="1"/>
</dbReference>
<organism evidence="1 2">
    <name type="scientific">Spirodela intermedia</name>
    <name type="common">Intermediate duckweed</name>
    <dbReference type="NCBI Taxonomy" id="51605"/>
    <lineage>
        <taxon>Eukaryota</taxon>
        <taxon>Viridiplantae</taxon>
        <taxon>Streptophyta</taxon>
        <taxon>Embryophyta</taxon>
        <taxon>Tracheophyta</taxon>
        <taxon>Spermatophyta</taxon>
        <taxon>Magnoliopsida</taxon>
        <taxon>Liliopsida</taxon>
        <taxon>Araceae</taxon>
        <taxon>Lemnoideae</taxon>
        <taxon>Spirodela</taxon>
    </lineage>
</organism>
<name>A0A7I8L4J6_SPIIN</name>
<sequence>MKRAREGKGQGQKRSVFIRIVKAPLWVLCQARDLYVSSMTGCAGRVNYGAMAYSGGPAGIPRSFSFQQGRSSCSSEDDLRELMRVASQGAKGSLNRGGPGIVPRSQSVGIGRIDEDKPCEFGAEAMAGPFYPRSRSYAVPTRRIAVIG</sequence>